<organism evidence="2 3">
    <name type="scientific">Pristionchus entomophagus</name>
    <dbReference type="NCBI Taxonomy" id="358040"/>
    <lineage>
        <taxon>Eukaryota</taxon>
        <taxon>Metazoa</taxon>
        <taxon>Ecdysozoa</taxon>
        <taxon>Nematoda</taxon>
        <taxon>Chromadorea</taxon>
        <taxon>Rhabditida</taxon>
        <taxon>Rhabditina</taxon>
        <taxon>Diplogasteromorpha</taxon>
        <taxon>Diplogasteroidea</taxon>
        <taxon>Neodiplogasteridae</taxon>
        <taxon>Pristionchus</taxon>
    </lineage>
</organism>
<name>A0AAV5SUF5_9BILA</name>
<feature type="compositionally biased region" description="Polar residues" evidence="1">
    <location>
        <begin position="40"/>
        <end position="60"/>
    </location>
</feature>
<protein>
    <submittedName>
        <fullName evidence="2">Uncharacterized protein</fullName>
    </submittedName>
</protein>
<dbReference type="Proteomes" id="UP001432027">
    <property type="component" value="Unassembled WGS sequence"/>
</dbReference>
<dbReference type="EMBL" id="BTSX01000002">
    <property type="protein sequence ID" value="GMS86981.1"/>
    <property type="molecule type" value="Genomic_DNA"/>
</dbReference>
<proteinExistence type="predicted"/>
<reference evidence="2" key="1">
    <citation type="submission" date="2023-10" db="EMBL/GenBank/DDBJ databases">
        <title>Genome assembly of Pristionchus species.</title>
        <authorList>
            <person name="Yoshida K."/>
            <person name="Sommer R.J."/>
        </authorList>
    </citation>
    <scope>NUCLEOTIDE SEQUENCE</scope>
    <source>
        <strain evidence="2">RS0144</strain>
    </source>
</reference>
<gene>
    <name evidence="2" type="ORF">PENTCL1PPCAC_9156</name>
</gene>
<sequence>NRHASPPALASIDRALPYSHGPVLTGPHGTTGSARKVATHRTTTQGTVISPMTTMDSNYPDTRAPQLLRIHCGTPTKRLLSTSYSIPRRDLLTVSRIDKVREPDAIRDLPTTQGE</sequence>
<feature type="region of interest" description="Disordered" evidence="1">
    <location>
        <begin position="1"/>
        <end position="61"/>
    </location>
</feature>
<dbReference type="AlphaFoldDB" id="A0AAV5SUF5"/>
<accession>A0AAV5SUF5</accession>
<evidence type="ECO:0000313" key="3">
    <source>
        <dbReference type="Proteomes" id="UP001432027"/>
    </source>
</evidence>
<feature type="non-terminal residue" evidence="2">
    <location>
        <position position="1"/>
    </location>
</feature>
<comment type="caution">
    <text evidence="2">The sequence shown here is derived from an EMBL/GenBank/DDBJ whole genome shotgun (WGS) entry which is preliminary data.</text>
</comment>
<keyword evidence="3" id="KW-1185">Reference proteome</keyword>
<evidence type="ECO:0000256" key="1">
    <source>
        <dbReference type="SAM" id="MobiDB-lite"/>
    </source>
</evidence>
<evidence type="ECO:0000313" key="2">
    <source>
        <dbReference type="EMBL" id="GMS86981.1"/>
    </source>
</evidence>